<dbReference type="GO" id="GO:0005737">
    <property type="term" value="C:cytoplasm"/>
    <property type="evidence" value="ECO:0007669"/>
    <property type="project" value="UniProtKB-SubCell"/>
</dbReference>
<dbReference type="InterPro" id="IPR036822">
    <property type="entry name" value="CutC-like_dom_sf"/>
</dbReference>
<proteinExistence type="inferred from homology"/>
<keyword evidence="2" id="KW-0963">Cytoplasm</keyword>
<keyword evidence="4" id="KW-1185">Reference proteome</keyword>
<dbReference type="HAMAP" id="MF_00795">
    <property type="entry name" value="CutC"/>
    <property type="match status" value="1"/>
</dbReference>
<dbReference type="RefSeq" id="WP_188689850.1">
    <property type="nucleotide sequence ID" value="NZ_BMLS01000001.1"/>
</dbReference>
<name>A0A917YRZ1_9ALTE</name>
<evidence type="ECO:0000256" key="1">
    <source>
        <dbReference type="ARBA" id="ARBA00007768"/>
    </source>
</evidence>
<comment type="caution">
    <text evidence="2">Once thought to be involved in copper homeostasis, experiments in E.coli have shown this is not the case.</text>
</comment>
<comment type="subcellular location">
    <subcellularLocation>
        <location evidence="2">Cytoplasm</location>
    </subcellularLocation>
</comment>
<evidence type="ECO:0000256" key="2">
    <source>
        <dbReference type="HAMAP-Rule" id="MF_00795"/>
    </source>
</evidence>
<evidence type="ECO:0000313" key="3">
    <source>
        <dbReference type="EMBL" id="GGO64802.1"/>
    </source>
</evidence>
<dbReference type="EMBL" id="BMLS01000001">
    <property type="protein sequence ID" value="GGO64802.1"/>
    <property type="molecule type" value="Genomic_DNA"/>
</dbReference>
<dbReference type="Pfam" id="PF03932">
    <property type="entry name" value="CutC"/>
    <property type="match status" value="1"/>
</dbReference>
<dbReference type="PANTHER" id="PTHR12598">
    <property type="entry name" value="COPPER HOMEOSTASIS PROTEIN CUTC"/>
    <property type="match status" value="1"/>
</dbReference>
<organism evidence="3 4">
    <name type="scientific">Bowmanella pacifica</name>
    <dbReference type="NCBI Taxonomy" id="502051"/>
    <lineage>
        <taxon>Bacteria</taxon>
        <taxon>Pseudomonadati</taxon>
        <taxon>Pseudomonadota</taxon>
        <taxon>Gammaproteobacteria</taxon>
        <taxon>Alteromonadales</taxon>
        <taxon>Alteromonadaceae</taxon>
        <taxon>Bowmanella</taxon>
    </lineage>
</organism>
<dbReference type="Gene3D" id="3.20.20.380">
    <property type="entry name" value="Copper homeostasis (CutC) domain"/>
    <property type="match status" value="1"/>
</dbReference>
<dbReference type="GO" id="GO:0005507">
    <property type="term" value="F:copper ion binding"/>
    <property type="evidence" value="ECO:0007669"/>
    <property type="project" value="TreeGrafter"/>
</dbReference>
<protein>
    <recommendedName>
        <fullName evidence="2">PF03932 family protein CutC</fullName>
    </recommendedName>
</protein>
<comment type="caution">
    <text evidence="3">The sequence shown here is derived from an EMBL/GenBank/DDBJ whole genome shotgun (WGS) entry which is preliminary data.</text>
</comment>
<dbReference type="SUPFAM" id="SSF110395">
    <property type="entry name" value="CutC-like"/>
    <property type="match status" value="1"/>
</dbReference>
<accession>A0A917YRZ1</accession>
<comment type="similarity">
    <text evidence="1 2">Belongs to the CutC family.</text>
</comment>
<gene>
    <name evidence="2" type="primary">cutC</name>
    <name evidence="3" type="ORF">GCM10010982_05100</name>
</gene>
<sequence length="245" mass="26267">MRGLEVCINADDLMHLGEDVRAARLGGAVRIELCGQMQHDGLTPSSDAMQIAREAFAEVPGMLVMIRPRGGDFCYASNELEQMRESIYLAAEQGADGVVLGILNQQAELDMASLKPLVELAKKLSLQVTFHRAFDAIANPKLALEQLIELGISRVLSAGTPWGSGQGALQGLPVLSALLEQAAGRIELVVGGGIHTAVLDSLLPALQNKAQAWSVHSYSALLDKGRVNQSWVADMVARCQAENRM</sequence>
<dbReference type="PANTHER" id="PTHR12598:SF0">
    <property type="entry name" value="COPPER HOMEOSTASIS PROTEIN CUTC HOMOLOG"/>
    <property type="match status" value="1"/>
</dbReference>
<dbReference type="Proteomes" id="UP000606935">
    <property type="component" value="Unassembled WGS sequence"/>
</dbReference>
<reference evidence="3" key="1">
    <citation type="journal article" date="2014" name="Int. J. Syst. Evol. Microbiol.">
        <title>Complete genome sequence of Corynebacterium casei LMG S-19264T (=DSM 44701T), isolated from a smear-ripened cheese.</title>
        <authorList>
            <consortium name="US DOE Joint Genome Institute (JGI-PGF)"/>
            <person name="Walter F."/>
            <person name="Albersmeier A."/>
            <person name="Kalinowski J."/>
            <person name="Ruckert C."/>
        </authorList>
    </citation>
    <scope>NUCLEOTIDE SEQUENCE</scope>
    <source>
        <strain evidence="3">CGMCC 1.7086</strain>
    </source>
</reference>
<evidence type="ECO:0000313" key="4">
    <source>
        <dbReference type="Proteomes" id="UP000606935"/>
    </source>
</evidence>
<dbReference type="InterPro" id="IPR005627">
    <property type="entry name" value="CutC-like"/>
</dbReference>
<reference evidence="3" key="2">
    <citation type="submission" date="2020-09" db="EMBL/GenBank/DDBJ databases">
        <authorList>
            <person name="Sun Q."/>
            <person name="Zhou Y."/>
        </authorList>
    </citation>
    <scope>NUCLEOTIDE SEQUENCE</scope>
    <source>
        <strain evidence="3">CGMCC 1.7086</strain>
    </source>
</reference>
<dbReference type="AlphaFoldDB" id="A0A917YRZ1"/>